<keyword evidence="1" id="KW-1133">Transmembrane helix</keyword>
<accession>A0A7S1LBA6</accession>
<evidence type="ECO:0000256" key="1">
    <source>
        <dbReference type="SAM" id="Phobius"/>
    </source>
</evidence>
<keyword evidence="1" id="KW-0812">Transmembrane</keyword>
<gene>
    <name evidence="2" type="ORF">ACAT0790_LOCUS5878</name>
</gene>
<feature type="transmembrane region" description="Helical" evidence="1">
    <location>
        <begin position="177"/>
        <end position="199"/>
    </location>
</feature>
<evidence type="ECO:0000313" key="2">
    <source>
        <dbReference type="EMBL" id="CAD9097799.1"/>
    </source>
</evidence>
<feature type="transmembrane region" description="Helical" evidence="1">
    <location>
        <begin position="211"/>
        <end position="233"/>
    </location>
</feature>
<feature type="transmembrane region" description="Helical" evidence="1">
    <location>
        <begin position="43"/>
        <end position="67"/>
    </location>
</feature>
<proteinExistence type="predicted"/>
<dbReference type="AlphaFoldDB" id="A0A7S1LBA6"/>
<protein>
    <submittedName>
        <fullName evidence="2">Uncharacterized protein</fullName>
    </submittedName>
</protein>
<organism evidence="2">
    <name type="scientific">Alexandrium catenella</name>
    <name type="common">Red tide dinoflagellate</name>
    <name type="synonym">Gonyaulax catenella</name>
    <dbReference type="NCBI Taxonomy" id="2925"/>
    <lineage>
        <taxon>Eukaryota</taxon>
        <taxon>Sar</taxon>
        <taxon>Alveolata</taxon>
        <taxon>Dinophyceae</taxon>
        <taxon>Gonyaulacales</taxon>
        <taxon>Pyrocystaceae</taxon>
        <taxon>Alexandrium</taxon>
    </lineage>
</organism>
<dbReference type="EMBL" id="HBGE01009876">
    <property type="protein sequence ID" value="CAD9097799.1"/>
    <property type="molecule type" value="Transcribed_RNA"/>
</dbReference>
<keyword evidence="1" id="KW-0472">Membrane</keyword>
<sequence>MDSMNSSHEANSENFPESIYGAGMSFIVQSVSTTERPVHGLSLLIGLALVGNIVLQISAIWSVKVYITTPAVFQTRKLYAEFESMAYIDGVFSQDAFDDWDVLKKRRLCALPFSQPVFSLMILFIWTMAFVIEVKHTVLFAIWWQQLPKSEGADVTLEMHEESGTVLVSAASSRTKASIFGLILIPKMIIAVILWWLGARWLCATTNLQDLVLNAVALAFIIELDEMTFQAIVPHRAIRTLSTFRLSVPPANGNSSRKVYKWIAQMVGKFAVMILVPLAYMLFFQQVLPGYRFDVHEPCAGFLEEQMLAPAS</sequence>
<name>A0A7S1LBA6_ALECA</name>
<feature type="transmembrane region" description="Helical" evidence="1">
    <location>
        <begin position="262"/>
        <end position="283"/>
    </location>
</feature>
<feature type="transmembrane region" description="Helical" evidence="1">
    <location>
        <begin position="113"/>
        <end position="132"/>
    </location>
</feature>
<reference evidence="2" key="1">
    <citation type="submission" date="2021-01" db="EMBL/GenBank/DDBJ databases">
        <authorList>
            <person name="Corre E."/>
            <person name="Pelletier E."/>
            <person name="Niang G."/>
            <person name="Scheremetjew M."/>
            <person name="Finn R."/>
            <person name="Kale V."/>
            <person name="Holt S."/>
            <person name="Cochrane G."/>
            <person name="Meng A."/>
            <person name="Brown T."/>
            <person name="Cohen L."/>
        </authorList>
    </citation>
    <scope>NUCLEOTIDE SEQUENCE</scope>
    <source>
        <strain evidence="2">OF101</strain>
    </source>
</reference>